<protein>
    <submittedName>
        <fullName evidence="6">RING finger 219</fullName>
    </submittedName>
</protein>
<dbReference type="InterPro" id="IPR001841">
    <property type="entry name" value="Znf_RING"/>
</dbReference>
<evidence type="ECO:0000256" key="3">
    <source>
        <dbReference type="ARBA" id="ARBA00022833"/>
    </source>
</evidence>
<organism evidence="6 7">
    <name type="scientific">Paramuricea clavata</name>
    <name type="common">Red gorgonian</name>
    <name type="synonym">Violescent sea-whip</name>
    <dbReference type="NCBI Taxonomy" id="317549"/>
    <lineage>
        <taxon>Eukaryota</taxon>
        <taxon>Metazoa</taxon>
        <taxon>Cnidaria</taxon>
        <taxon>Anthozoa</taxon>
        <taxon>Octocorallia</taxon>
        <taxon>Malacalcyonacea</taxon>
        <taxon>Plexauridae</taxon>
        <taxon>Paramuricea</taxon>
    </lineage>
</organism>
<dbReference type="PANTHER" id="PTHR14609:SF1">
    <property type="entry name" value="ORC UBIQUITIN LIGASE 1"/>
    <property type="match status" value="1"/>
</dbReference>
<dbReference type="GO" id="GO:0004842">
    <property type="term" value="F:ubiquitin-protein transferase activity"/>
    <property type="evidence" value="ECO:0007669"/>
    <property type="project" value="InterPro"/>
</dbReference>
<feature type="region of interest" description="Disordered" evidence="5">
    <location>
        <begin position="313"/>
        <end position="347"/>
    </location>
</feature>
<dbReference type="PANTHER" id="PTHR14609">
    <property type="entry name" value="RING FINGER PROTEIN 219"/>
    <property type="match status" value="1"/>
</dbReference>
<dbReference type="Proteomes" id="UP001152795">
    <property type="component" value="Unassembled WGS sequence"/>
</dbReference>
<dbReference type="InterPro" id="IPR035691">
    <property type="entry name" value="OBI1_RING-HC"/>
</dbReference>
<reference evidence="6" key="1">
    <citation type="submission" date="2020-04" db="EMBL/GenBank/DDBJ databases">
        <authorList>
            <person name="Alioto T."/>
            <person name="Alioto T."/>
            <person name="Gomez Garrido J."/>
        </authorList>
    </citation>
    <scope>NUCLEOTIDE SEQUENCE</scope>
    <source>
        <strain evidence="6">A484AB</strain>
    </source>
</reference>
<feature type="compositionally biased region" description="Polar residues" evidence="5">
    <location>
        <begin position="399"/>
        <end position="437"/>
    </location>
</feature>
<keyword evidence="1" id="KW-0479">Metal-binding</keyword>
<dbReference type="AlphaFoldDB" id="A0A6S7I0E6"/>
<name>A0A6S7I0E6_PARCT</name>
<dbReference type="OrthoDB" id="6105938at2759"/>
<accession>A0A6S7I0E6</accession>
<keyword evidence="4" id="KW-0175">Coiled coil</keyword>
<feature type="compositionally biased region" description="Polar residues" evidence="5">
    <location>
        <begin position="367"/>
        <end position="377"/>
    </location>
</feature>
<gene>
    <name evidence="6" type="ORF">PACLA_8A063891</name>
</gene>
<dbReference type="SMART" id="SM00184">
    <property type="entry name" value="RING"/>
    <property type="match status" value="1"/>
</dbReference>
<evidence type="ECO:0000256" key="5">
    <source>
        <dbReference type="SAM" id="MobiDB-lite"/>
    </source>
</evidence>
<sequence>MTTLSLTLPISCQICLGKVKDPVICPNNHAFCTVCLDVWLQGNGCCPTCRVDITKDNPYRKVIGSNENNETLSLQTRMQLRKTRLGLLGGEYETEVENLSRQLNLMTQENEKLKKDLKTKEQAIAATGGRPLLSSNTCNIEALSSLTKKLQEISTTYDDVRRDMTKLQQEKEQLQRENDDLKNEVSKLKEDSMFTKSPKRYEKFTITGLKAKVEQYEKENQQLKKALQNSDKYVEQLQMELRMLKKENAKSETRTTISAQHDSESRDIRAEVTLEEVPTSMVARQLSHDQFEATVASIAPLNRRNSSEFQSCTALAVSTQHETDQRRSPQNDGTTPTTSQSGEECSRDLFPATKKLLALKKIHETRSSPSPQSQNVHHVSPVPSIDLPWSSGGPYMNYDSPSDASEETSVASNKTPPQHVSETFSCSFTQDRSSESASNNVILTAAGPWALPSSSSTSEQMNFDQSCKSPKRNTPTEPFLLNKKIKIEKD</sequence>
<feature type="coiled-coil region" evidence="4">
    <location>
        <begin position="89"/>
        <end position="254"/>
    </location>
</feature>
<dbReference type="GO" id="GO:0006513">
    <property type="term" value="P:protein monoubiquitination"/>
    <property type="evidence" value="ECO:0007669"/>
    <property type="project" value="InterPro"/>
</dbReference>
<dbReference type="GO" id="GO:0008270">
    <property type="term" value="F:zinc ion binding"/>
    <property type="evidence" value="ECO:0007669"/>
    <property type="project" value="UniProtKB-KW"/>
</dbReference>
<feature type="region of interest" description="Disordered" evidence="5">
    <location>
        <begin position="364"/>
        <end position="437"/>
    </location>
</feature>
<dbReference type="InterPro" id="IPR013083">
    <property type="entry name" value="Znf_RING/FYVE/PHD"/>
</dbReference>
<dbReference type="Pfam" id="PF00097">
    <property type="entry name" value="zf-C3HC4"/>
    <property type="match status" value="1"/>
</dbReference>
<evidence type="ECO:0000256" key="4">
    <source>
        <dbReference type="SAM" id="Coils"/>
    </source>
</evidence>
<dbReference type="PROSITE" id="PS50089">
    <property type="entry name" value="ZF_RING_2"/>
    <property type="match status" value="1"/>
</dbReference>
<evidence type="ECO:0000256" key="1">
    <source>
        <dbReference type="ARBA" id="ARBA00022723"/>
    </source>
</evidence>
<keyword evidence="7" id="KW-1185">Reference proteome</keyword>
<dbReference type="GO" id="GO:0006275">
    <property type="term" value="P:regulation of DNA replication"/>
    <property type="evidence" value="ECO:0007669"/>
    <property type="project" value="InterPro"/>
</dbReference>
<proteinExistence type="predicted"/>
<comment type="caution">
    <text evidence="6">The sequence shown here is derived from an EMBL/GenBank/DDBJ whole genome shotgun (WGS) entry which is preliminary data.</text>
</comment>
<dbReference type="Gene3D" id="1.10.287.1490">
    <property type="match status" value="1"/>
</dbReference>
<evidence type="ECO:0000313" key="7">
    <source>
        <dbReference type="Proteomes" id="UP001152795"/>
    </source>
</evidence>
<dbReference type="InterPro" id="IPR018957">
    <property type="entry name" value="Znf_C3HC4_RING-type"/>
</dbReference>
<feature type="compositionally biased region" description="Polar residues" evidence="5">
    <location>
        <begin position="330"/>
        <end position="343"/>
    </location>
</feature>
<keyword evidence="2" id="KW-0863">Zinc-finger</keyword>
<keyword evidence="3" id="KW-0862">Zinc</keyword>
<dbReference type="CDD" id="cd16562">
    <property type="entry name" value="RING-HC_RNF219"/>
    <property type="match status" value="1"/>
</dbReference>
<evidence type="ECO:0000313" key="6">
    <source>
        <dbReference type="EMBL" id="CAB3998467.1"/>
    </source>
</evidence>
<dbReference type="InterPro" id="IPR039209">
    <property type="entry name" value="OBI1"/>
</dbReference>
<feature type="compositionally biased region" description="Polar residues" evidence="5">
    <location>
        <begin position="452"/>
        <end position="476"/>
    </location>
</feature>
<evidence type="ECO:0000256" key="2">
    <source>
        <dbReference type="ARBA" id="ARBA00022771"/>
    </source>
</evidence>
<dbReference type="EMBL" id="CACRXK020003363">
    <property type="protein sequence ID" value="CAB3998467.1"/>
    <property type="molecule type" value="Genomic_DNA"/>
</dbReference>
<feature type="region of interest" description="Disordered" evidence="5">
    <location>
        <begin position="452"/>
        <end position="490"/>
    </location>
</feature>
<dbReference type="Gene3D" id="3.30.40.10">
    <property type="entry name" value="Zinc/RING finger domain, C3HC4 (zinc finger)"/>
    <property type="match status" value="1"/>
</dbReference>
<dbReference type="SUPFAM" id="SSF57850">
    <property type="entry name" value="RING/U-box"/>
    <property type="match status" value="1"/>
</dbReference>